<dbReference type="RefSeq" id="WP_313762552.1">
    <property type="nucleotide sequence ID" value="NZ_BAAAVH010000050.1"/>
</dbReference>
<accession>A0ABW1ESX6</accession>
<proteinExistence type="predicted"/>
<comment type="caution">
    <text evidence="1">The sequence shown here is derived from an EMBL/GenBank/DDBJ whole genome shotgun (WGS) entry which is preliminary data.</text>
</comment>
<dbReference type="PROSITE" id="PS51257">
    <property type="entry name" value="PROKAR_LIPOPROTEIN"/>
    <property type="match status" value="1"/>
</dbReference>
<protein>
    <submittedName>
        <fullName evidence="1">Uncharacterized protein</fullName>
    </submittedName>
</protein>
<reference evidence="2" key="1">
    <citation type="journal article" date="2019" name="Int. J. Syst. Evol. Microbiol.">
        <title>The Global Catalogue of Microorganisms (GCM) 10K type strain sequencing project: providing services to taxonomists for standard genome sequencing and annotation.</title>
        <authorList>
            <consortium name="The Broad Institute Genomics Platform"/>
            <consortium name="The Broad Institute Genome Sequencing Center for Infectious Disease"/>
            <person name="Wu L."/>
            <person name="Ma J."/>
        </authorList>
    </citation>
    <scope>NUCLEOTIDE SEQUENCE [LARGE SCALE GENOMIC DNA]</scope>
    <source>
        <strain evidence="2">CGMCC 4.1469</strain>
    </source>
</reference>
<sequence>MALRGRVKAGVVVGVVVAGCLAAVALDDGRRVGPPRAYGSFGGSAAAEEWVAYGDHAAVITVTDEVRGRPDPNSEDYVPRTVSATVSEVIWSRPGAVRLPGAVMLPVRGWYDPLLGGEQEDAARAAPRLEPGHTYLVGLAETSGGLRPIGDEAAVPYDDATFGKGEIEGRVVDPIEYYRALRELPRDSVARFAVNETHNRKTLADVRRLLAATSAQNVHRQAALDGIYTDADLDGRPDEPLDEGAHDLPGRIRRTVGALDPDKDYLLSVGCAGRGAAVGVTLTVNGVSSEHRILCNGHGERVAVKRPQGEVSYELVGDVGAVSWRLSPADLRRSATPRG</sequence>
<evidence type="ECO:0000313" key="1">
    <source>
        <dbReference type="EMBL" id="MFC5884108.1"/>
    </source>
</evidence>
<evidence type="ECO:0000313" key="2">
    <source>
        <dbReference type="Proteomes" id="UP001596067"/>
    </source>
</evidence>
<dbReference type="EMBL" id="JBHSOD010000003">
    <property type="protein sequence ID" value="MFC5884108.1"/>
    <property type="molecule type" value="Genomic_DNA"/>
</dbReference>
<gene>
    <name evidence="1" type="ORF">ACFP0N_03790</name>
</gene>
<dbReference type="Proteomes" id="UP001596067">
    <property type="component" value="Unassembled WGS sequence"/>
</dbReference>
<organism evidence="1 2">
    <name type="scientific">Kitasatospora aburaviensis</name>
    <dbReference type="NCBI Taxonomy" id="67265"/>
    <lineage>
        <taxon>Bacteria</taxon>
        <taxon>Bacillati</taxon>
        <taxon>Actinomycetota</taxon>
        <taxon>Actinomycetes</taxon>
        <taxon>Kitasatosporales</taxon>
        <taxon>Streptomycetaceae</taxon>
        <taxon>Kitasatospora</taxon>
    </lineage>
</organism>
<name>A0ABW1ESX6_9ACTN</name>
<keyword evidence="2" id="KW-1185">Reference proteome</keyword>